<dbReference type="EMBL" id="JAXUIC010000010">
    <property type="protein sequence ID" value="KAK4566538.1"/>
    <property type="molecule type" value="Genomic_DNA"/>
</dbReference>
<protein>
    <submittedName>
        <fullName evidence="2">Uncharacterized protein</fullName>
    </submittedName>
</protein>
<keyword evidence="3" id="KW-1185">Reference proteome</keyword>
<feature type="compositionally biased region" description="Polar residues" evidence="1">
    <location>
        <begin position="93"/>
        <end position="102"/>
    </location>
</feature>
<organism evidence="2 3">
    <name type="scientific">Quercus rubra</name>
    <name type="common">Northern red oak</name>
    <name type="synonym">Quercus borealis</name>
    <dbReference type="NCBI Taxonomy" id="3512"/>
    <lineage>
        <taxon>Eukaryota</taxon>
        <taxon>Viridiplantae</taxon>
        <taxon>Streptophyta</taxon>
        <taxon>Embryophyta</taxon>
        <taxon>Tracheophyta</taxon>
        <taxon>Spermatophyta</taxon>
        <taxon>Magnoliopsida</taxon>
        <taxon>eudicotyledons</taxon>
        <taxon>Gunneridae</taxon>
        <taxon>Pentapetalae</taxon>
        <taxon>rosids</taxon>
        <taxon>fabids</taxon>
        <taxon>Fagales</taxon>
        <taxon>Fagaceae</taxon>
        <taxon>Quercus</taxon>
    </lineage>
</organism>
<accession>A0AAN7E9K7</accession>
<feature type="compositionally biased region" description="Low complexity" evidence="1">
    <location>
        <begin position="67"/>
        <end position="78"/>
    </location>
</feature>
<dbReference type="PROSITE" id="PS51257">
    <property type="entry name" value="PROKAR_LIPOPROTEIN"/>
    <property type="match status" value="1"/>
</dbReference>
<name>A0AAN7E9K7_QUERU</name>
<dbReference type="Proteomes" id="UP001324115">
    <property type="component" value="Unassembled WGS sequence"/>
</dbReference>
<proteinExistence type="predicted"/>
<feature type="region of interest" description="Disordered" evidence="1">
    <location>
        <begin position="33"/>
        <end position="102"/>
    </location>
</feature>
<feature type="compositionally biased region" description="Pro residues" evidence="1">
    <location>
        <begin position="79"/>
        <end position="92"/>
    </location>
</feature>
<evidence type="ECO:0000313" key="2">
    <source>
        <dbReference type="EMBL" id="KAK4566538.1"/>
    </source>
</evidence>
<gene>
    <name evidence="2" type="ORF">RGQ29_002705</name>
</gene>
<comment type="caution">
    <text evidence="2">The sequence shown here is derived from an EMBL/GenBank/DDBJ whole genome shotgun (WGS) entry which is preliminary data.</text>
</comment>
<reference evidence="2 3" key="1">
    <citation type="journal article" date="2023" name="G3 (Bethesda)">
        <title>A haplotype-resolved chromosome-scale genome for Quercus rubra L. provides insights into the genetics of adaptive traits for red oak species.</title>
        <authorList>
            <person name="Kapoor B."/>
            <person name="Jenkins J."/>
            <person name="Schmutz J."/>
            <person name="Zhebentyayeva T."/>
            <person name="Kuelheim C."/>
            <person name="Coggeshall M."/>
            <person name="Heim C."/>
            <person name="Lasky J.R."/>
            <person name="Leites L."/>
            <person name="Islam-Faridi N."/>
            <person name="Romero-Severson J."/>
            <person name="DeLeo V.L."/>
            <person name="Lucas S.M."/>
            <person name="Lazic D."/>
            <person name="Gailing O."/>
            <person name="Carlson J."/>
            <person name="Staton M."/>
        </authorList>
    </citation>
    <scope>NUCLEOTIDE SEQUENCE [LARGE SCALE GENOMIC DNA]</scope>
    <source>
        <strain evidence="2">Pseudo-F2</strain>
    </source>
</reference>
<dbReference type="AlphaFoldDB" id="A0AAN7E9K7"/>
<evidence type="ECO:0000313" key="3">
    <source>
        <dbReference type="Proteomes" id="UP001324115"/>
    </source>
</evidence>
<evidence type="ECO:0000256" key="1">
    <source>
        <dbReference type="SAM" id="MobiDB-lite"/>
    </source>
</evidence>
<sequence>MAKESVASMTFFATACSFIVIVSLISLLPEALARKPLSPPPPPKDFSGIHNIYAISPSPSPSPQPTLPSSKLTLTPTSSSPPPTKLASPPPYNESTSPPRGQ</sequence>